<feature type="transmembrane region" description="Helical" evidence="4">
    <location>
        <begin position="63"/>
        <end position="80"/>
    </location>
</feature>
<dbReference type="PANTHER" id="PTHR30576:SF0">
    <property type="entry name" value="UNDECAPRENYL-PHOSPHATE N-ACETYLGALACTOSAMINYL 1-PHOSPHATE TRANSFERASE-RELATED"/>
    <property type="match status" value="1"/>
</dbReference>
<dbReference type="GO" id="GO:0016780">
    <property type="term" value="F:phosphotransferase activity, for other substituted phosphate groups"/>
    <property type="evidence" value="ECO:0007669"/>
    <property type="project" value="TreeGrafter"/>
</dbReference>
<protein>
    <submittedName>
        <fullName evidence="6">Exopolysaccharide biosynthesis UDP-galactose-lipid carrier transferase</fullName>
    </submittedName>
</protein>
<feature type="transmembrane region" description="Helical" evidence="4">
    <location>
        <begin position="86"/>
        <end position="108"/>
    </location>
</feature>
<evidence type="ECO:0000256" key="4">
    <source>
        <dbReference type="SAM" id="Phobius"/>
    </source>
</evidence>
<dbReference type="AlphaFoldDB" id="A0A1V8RQ96"/>
<name>A0A1V8RQ96_9HYPH</name>
<dbReference type="PANTHER" id="PTHR30576">
    <property type="entry name" value="COLANIC BIOSYNTHESIS UDP-GLUCOSE LIPID CARRIER TRANSFERASE"/>
    <property type="match status" value="1"/>
</dbReference>
<feature type="coiled-coil region" evidence="3">
    <location>
        <begin position="274"/>
        <end position="301"/>
    </location>
</feature>
<dbReference type="Proteomes" id="UP000191905">
    <property type="component" value="Unassembled WGS sequence"/>
</dbReference>
<evidence type="ECO:0000256" key="2">
    <source>
        <dbReference type="ARBA" id="ARBA00023169"/>
    </source>
</evidence>
<keyword evidence="7" id="KW-1185">Reference proteome</keyword>
<proteinExistence type="inferred from homology"/>
<keyword evidence="6" id="KW-0808">Transferase</keyword>
<keyword evidence="3" id="KW-0175">Coiled coil</keyword>
<evidence type="ECO:0000313" key="6">
    <source>
        <dbReference type="EMBL" id="OQM75366.1"/>
    </source>
</evidence>
<accession>A0A1V8RQ96</accession>
<keyword evidence="2" id="KW-0270">Exopolysaccharide synthesis</keyword>
<dbReference type="Pfam" id="PF02397">
    <property type="entry name" value="Bac_transf"/>
    <property type="match status" value="1"/>
</dbReference>
<dbReference type="InterPro" id="IPR003362">
    <property type="entry name" value="Bact_transf"/>
</dbReference>
<evidence type="ECO:0000259" key="5">
    <source>
        <dbReference type="Pfam" id="PF02397"/>
    </source>
</evidence>
<keyword evidence="4" id="KW-0812">Transmembrane</keyword>
<dbReference type="STRING" id="1873176.BFN67_18775"/>
<keyword evidence="4" id="KW-0472">Membrane</keyword>
<organism evidence="6 7">
    <name type="scientific">Manganibacter manganicus</name>
    <dbReference type="NCBI Taxonomy" id="1873176"/>
    <lineage>
        <taxon>Bacteria</taxon>
        <taxon>Pseudomonadati</taxon>
        <taxon>Pseudomonadota</taxon>
        <taxon>Alphaproteobacteria</taxon>
        <taxon>Hyphomicrobiales</taxon>
        <taxon>Phyllobacteriaceae</taxon>
        <taxon>Manganibacter</taxon>
    </lineage>
</organism>
<dbReference type="GO" id="GO:0000271">
    <property type="term" value="P:polysaccharide biosynthetic process"/>
    <property type="evidence" value="ECO:0007669"/>
    <property type="project" value="UniProtKB-KW"/>
</dbReference>
<evidence type="ECO:0000256" key="3">
    <source>
        <dbReference type="SAM" id="Coils"/>
    </source>
</evidence>
<sequence length="423" mass="46392">MAGDGCAYALAGLVVSWLSPTTDDGVLSRILVLSALAVIVLCASRSLYPGYRILAHERLRRRVMVSAQVAALAMAGVLLLPNGMRLALPVAAFLALGMVAQSVLHALASRLCRWLGIWGERAAIVAGPDCTAALTAHFIRHWQLGIRPEPVPLQAAPADQVPVALVADDISLEMLAGLRERFAEILILADIPTLKLTGLHHAAMAGQIGLRLTGAGGKNPEVVRRGFDLAIAIPAAILLAPLVLGAAIAIHLFDPGPAFFWHEREGRGGRRLRVLKLRTMYRDAEQRLEAVLRDNPEMRAEWLSHFKLRHDPRILPVIGHLLRKTSLDELPQLYNIIAGDMTLVGPRPFPTYHLSAMDSAFRAKRHSVMPGLTGLWQISERSEADIGLQQQLDEFYIDNRSPWLDWHILVSTIPAVFRRGGAW</sequence>
<gene>
    <name evidence="6" type="ORF">BFN67_18775</name>
</gene>
<feature type="domain" description="Bacterial sugar transferase" evidence="5">
    <location>
        <begin position="224"/>
        <end position="417"/>
    </location>
</feature>
<dbReference type="EMBL" id="MDET01000017">
    <property type="protein sequence ID" value="OQM75366.1"/>
    <property type="molecule type" value="Genomic_DNA"/>
</dbReference>
<reference evidence="6 7" key="1">
    <citation type="journal article" date="2016" name="Int. J. Syst. Evol. Microbiol.">
        <title>Pseudaminobacter manganicus sp. nov., isolated from sludge of a manganese mine.</title>
        <authorList>
            <person name="Li J."/>
            <person name="Huang J."/>
            <person name="Liao S."/>
            <person name="Wang G."/>
        </authorList>
    </citation>
    <scope>NUCLEOTIDE SEQUENCE [LARGE SCALE GENOMIC DNA]</scope>
    <source>
        <strain evidence="6 7">JH-7</strain>
    </source>
</reference>
<comment type="caution">
    <text evidence="6">The sequence shown here is derived from an EMBL/GenBank/DDBJ whole genome shotgun (WGS) entry which is preliminary data.</text>
</comment>
<comment type="similarity">
    <text evidence="1">Belongs to the bacterial sugar transferase family.</text>
</comment>
<keyword evidence="4" id="KW-1133">Transmembrane helix</keyword>
<evidence type="ECO:0000256" key="1">
    <source>
        <dbReference type="ARBA" id="ARBA00006464"/>
    </source>
</evidence>
<feature type="transmembrane region" description="Helical" evidence="4">
    <location>
        <begin position="26"/>
        <end position="43"/>
    </location>
</feature>
<evidence type="ECO:0000313" key="7">
    <source>
        <dbReference type="Proteomes" id="UP000191905"/>
    </source>
</evidence>
<feature type="transmembrane region" description="Helical" evidence="4">
    <location>
        <begin position="229"/>
        <end position="253"/>
    </location>
</feature>